<comment type="caution">
    <text evidence="1">The sequence shown here is derived from an EMBL/GenBank/DDBJ whole genome shotgun (WGS) entry which is preliminary data.</text>
</comment>
<gene>
    <name evidence="1" type="ORF">AT728_07315</name>
</gene>
<dbReference type="RefSeq" id="WP_058846994.1">
    <property type="nucleotide sequence ID" value="NZ_LOCL01000029.1"/>
</dbReference>
<evidence type="ECO:0000313" key="1">
    <source>
        <dbReference type="EMBL" id="KUF18835.1"/>
    </source>
</evidence>
<name>A0A0W7X8F2_9ACTN</name>
<dbReference type="AlphaFoldDB" id="A0A0W7X8F2"/>
<dbReference type="EMBL" id="LOCL01000029">
    <property type="protein sequence ID" value="KUF18835.1"/>
    <property type="molecule type" value="Genomic_DNA"/>
</dbReference>
<organism evidence="1 2">
    <name type="scientific">Streptomyces silvensis</name>
    <dbReference type="NCBI Taxonomy" id="1765722"/>
    <lineage>
        <taxon>Bacteria</taxon>
        <taxon>Bacillati</taxon>
        <taxon>Actinomycetota</taxon>
        <taxon>Actinomycetes</taxon>
        <taxon>Kitasatosporales</taxon>
        <taxon>Streptomycetaceae</taxon>
        <taxon>Streptomyces</taxon>
    </lineage>
</organism>
<sequence length="64" mass="7268">MAKSIDEHAAAIEAAVWAARADGFELTDDDGEVIWRAELWEFREGQITDDFRLVRMPTESLEDA</sequence>
<keyword evidence="2" id="KW-1185">Reference proteome</keyword>
<proteinExistence type="predicted"/>
<accession>A0A0W7X8F2</accession>
<reference evidence="1 2" key="1">
    <citation type="submission" date="2015-12" db="EMBL/GenBank/DDBJ databases">
        <title>Draft genome sequence of Streptomyces silvensis ATCC 53525, a producer of novel hormone antagonists.</title>
        <authorList>
            <person name="Johnston C.W."/>
            <person name="Li Y."/>
            <person name="Magarvey N.A."/>
        </authorList>
    </citation>
    <scope>NUCLEOTIDE SEQUENCE [LARGE SCALE GENOMIC DNA]</scope>
    <source>
        <strain evidence="1 2">ATCC 53525</strain>
    </source>
</reference>
<dbReference type="Proteomes" id="UP000054804">
    <property type="component" value="Unassembled WGS sequence"/>
</dbReference>
<protein>
    <submittedName>
        <fullName evidence="1">Uncharacterized protein</fullName>
    </submittedName>
</protein>
<dbReference type="OrthoDB" id="9931852at2"/>
<evidence type="ECO:0000313" key="2">
    <source>
        <dbReference type="Proteomes" id="UP000054804"/>
    </source>
</evidence>
<dbReference type="STRING" id="1765722.AT728_07315"/>